<dbReference type="Pfam" id="PF13416">
    <property type="entry name" value="SBP_bac_8"/>
    <property type="match status" value="1"/>
</dbReference>
<evidence type="ECO:0000256" key="2">
    <source>
        <dbReference type="ARBA" id="ARBA00022729"/>
    </source>
</evidence>
<sequence length="363" mass="38057">MHTSRRRTRHAIAAVIATVSVIAACGGDDAGTTTDTTTVDDNSAPSDTNPCDGASGSLTVYSGRSEKLVADLYAQFTSDTGVTVDARYGDSGELAGQILTEDSATPADVFFSQDAGALGAVSQSGLFAELPASTLDRVPVGFRAVTNDWVGASGRVRVIVYNPELAPTPPTTVDELLDPAWKGKIGFAPTNASWQSFVTALRVTRGEDAARTWLQAFADNEPVAYEKNAAVRDAVNAGEVPLGLVNHYYLYEKIAAEGADAVVAENQYLPGDIGGLVNVAGAGVLGNSDNARAAQCFVSYLVSDAGQEYFVSKSFEYPLVDGIEQFDGQPAFDELDPPAIDLSDLSSIAETQELLADVGLLTL</sequence>
<name>A0A6J6EZG7_9ZZZZ</name>
<dbReference type="PANTHER" id="PTHR30006">
    <property type="entry name" value="THIAMINE-BINDING PERIPLASMIC PROTEIN-RELATED"/>
    <property type="match status" value="1"/>
</dbReference>
<accession>A0A6J6EZG7</accession>
<dbReference type="PANTHER" id="PTHR30006:SF15">
    <property type="entry name" value="IRON-UTILIZATION PERIPLASMIC PROTEIN"/>
    <property type="match status" value="1"/>
</dbReference>
<dbReference type="Gene3D" id="3.40.190.10">
    <property type="entry name" value="Periplasmic binding protein-like II"/>
    <property type="match status" value="2"/>
</dbReference>
<organism evidence="3">
    <name type="scientific">freshwater metagenome</name>
    <dbReference type="NCBI Taxonomy" id="449393"/>
    <lineage>
        <taxon>unclassified sequences</taxon>
        <taxon>metagenomes</taxon>
        <taxon>ecological metagenomes</taxon>
    </lineage>
</organism>
<dbReference type="CDD" id="cd13543">
    <property type="entry name" value="PBP2_Fbp"/>
    <property type="match status" value="1"/>
</dbReference>
<dbReference type="AlphaFoldDB" id="A0A6J6EZG7"/>
<proteinExistence type="inferred from homology"/>
<dbReference type="EMBL" id="CAEZTS010000075">
    <property type="protein sequence ID" value="CAB4580074.1"/>
    <property type="molecule type" value="Genomic_DNA"/>
</dbReference>
<dbReference type="SUPFAM" id="SSF53850">
    <property type="entry name" value="Periplasmic binding protein-like II"/>
    <property type="match status" value="1"/>
</dbReference>
<dbReference type="GO" id="GO:0030288">
    <property type="term" value="C:outer membrane-bounded periplasmic space"/>
    <property type="evidence" value="ECO:0007669"/>
    <property type="project" value="TreeGrafter"/>
</dbReference>
<dbReference type="InterPro" id="IPR006059">
    <property type="entry name" value="SBP"/>
</dbReference>
<comment type="similarity">
    <text evidence="1">Belongs to the bacterial solute-binding protein 1 family.</text>
</comment>
<dbReference type="InterPro" id="IPR026045">
    <property type="entry name" value="Ferric-bd"/>
</dbReference>
<evidence type="ECO:0000256" key="1">
    <source>
        <dbReference type="ARBA" id="ARBA00008520"/>
    </source>
</evidence>
<keyword evidence="2" id="KW-0732">Signal</keyword>
<gene>
    <name evidence="3" type="ORF">UFOPK1722_00963</name>
</gene>
<evidence type="ECO:0000313" key="3">
    <source>
        <dbReference type="EMBL" id="CAB4580074.1"/>
    </source>
</evidence>
<reference evidence="3" key="1">
    <citation type="submission" date="2020-05" db="EMBL/GenBank/DDBJ databases">
        <authorList>
            <person name="Chiriac C."/>
            <person name="Salcher M."/>
            <person name="Ghai R."/>
            <person name="Kavagutti S V."/>
        </authorList>
    </citation>
    <scope>NUCLEOTIDE SEQUENCE</scope>
</reference>
<protein>
    <submittedName>
        <fullName evidence="3">Unannotated protein</fullName>
    </submittedName>
</protein>
<dbReference type="PROSITE" id="PS51257">
    <property type="entry name" value="PROKAR_LIPOPROTEIN"/>
    <property type="match status" value="1"/>
</dbReference>
<dbReference type="PIRSF" id="PIRSF002825">
    <property type="entry name" value="CfbpA"/>
    <property type="match status" value="1"/>
</dbReference>